<feature type="chain" id="PRO_5040501164" evidence="1">
    <location>
        <begin position="20"/>
        <end position="113"/>
    </location>
</feature>
<name>A0A9P6LXI7_9FUNG</name>
<protein>
    <submittedName>
        <fullName evidence="2">Uncharacterized protein</fullName>
    </submittedName>
</protein>
<keyword evidence="1" id="KW-0732">Signal</keyword>
<evidence type="ECO:0000313" key="3">
    <source>
        <dbReference type="Proteomes" id="UP000749646"/>
    </source>
</evidence>
<dbReference type="AlphaFoldDB" id="A0A9P6LXI7"/>
<accession>A0A9P6LXI7</accession>
<dbReference type="EMBL" id="JAAAHW010007334">
    <property type="protein sequence ID" value="KAF9949147.1"/>
    <property type="molecule type" value="Genomic_DNA"/>
</dbReference>
<dbReference type="OrthoDB" id="4937086at2759"/>
<evidence type="ECO:0000313" key="2">
    <source>
        <dbReference type="EMBL" id="KAF9949147.1"/>
    </source>
</evidence>
<organism evidence="2 3">
    <name type="scientific">Modicella reniformis</name>
    <dbReference type="NCBI Taxonomy" id="1440133"/>
    <lineage>
        <taxon>Eukaryota</taxon>
        <taxon>Fungi</taxon>
        <taxon>Fungi incertae sedis</taxon>
        <taxon>Mucoromycota</taxon>
        <taxon>Mortierellomycotina</taxon>
        <taxon>Mortierellomycetes</taxon>
        <taxon>Mortierellales</taxon>
        <taxon>Mortierellaceae</taxon>
        <taxon>Modicella</taxon>
    </lineage>
</organism>
<reference evidence="2" key="1">
    <citation type="journal article" date="2020" name="Fungal Divers.">
        <title>Resolving the Mortierellaceae phylogeny through synthesis of multi-gene phylogenetics and phylogenomics.</title>
        <authorList>
            <person name="Vandepol N."/>
            <person name="Liber J."/>
            <person name="Desiro A."/>
            <person name="Na H."/>
            <person name="Kennedy M."/>
            <person name="Barry K."/>
            <person name="Grigoriev I.V."/>
            <person name="Miller A.N."/>
            <person name="O'Donnell K."/>
            <person name="Stajich J.E."/>
            <person name="Bonito G."/>
        </authorList>
    </citation>
    <scope>NUCLEOTIDE SEQUENCE</scope>
    <source>
        <strain evidence="2">MES-2147</strain>
    </source>
</reference>
<comment type="caution">
    <text evidence="2">The sequence shown here is derived from an EMBL/GenBank/DDBJ whole genome shotgun (WGS) entry which is preliminary data.</text>
</comment>
<keyword evidence="3" id="KW-1185">Reference proteome</keyword>
<feature type="signal peptide" evidence="1">
    <location>
        <begin position="1"/>
        <end position="19"/>
    </location>
</feature>
<gene>
    <name evidence="2" type="ORF">BGZ65_007558</name>
</gene>
<evidence type="ECO:0000256" key="1">
    <source>
        <dbReference type="SAM" id="SignalP"/>
    </source>
</evidence>
<sequence>MRFTTPALGLAFLIITVSARCDEPPGIGQLDLFAGSSCGGMPFDVDALDTCKNNVGFRACSAMTKTGYTCDIFGSNGCYNDLIARVHFSGSYNFCGGKSSTGTTVQSAKCRKG</sequence>
<proteinExistence type="predicted"/>
<dbReference type="Proteomes" id="UP000749646">
    <property type="component" value="Unassembled WGS sequence"/>
</dbReference>